<evidence type="ECO:0000256" key="2">
    <source>
        <dbReference type="ARBA" id="ARBA00011695"/>
    </source>
</evidence>
<organism evidence="4">
    <name type="scientific">Capitella teleta</name>
    <name type="common">Polychaete worm</name>
    <dbReference type="NCBI Taxonomy" id="283909"/>
    <lineage>
        <taxon>Eukaryota</taxon>
        <taxon>Metazoa</taxon>
        <taxon>Spiralia</taxon>
        <taxon>Lophotrochozoa</taxon>
        <taxon>Annelida</taxon>
        <taxon>Polychaeta</taxon>
        <taxon>Sedentaria</taxon>
        <taxon>Scolecida</taxon>
        <taxon>Capitellidae</taxon>
        <taxon>Capitella</taxon>
    </lineage>
</organism>
<protein>
    <recommendedName>
        <fullName evidence="7">Prefoldin subunit 1</fullName>
    </recommendedName>
</protein>
<dbReference type="Pfam" id="PF01920">
    <property type="entry name" value="Prefoldin_2"/>
    <property type="match status" value="1"/>
</dbReference>
<dbReference type="CDD" id="cd23164">
    <property type="entry name" value="Prefoldin_1"/>
    <property type="match status" value="1"/>
</dbReference>
<dbReference type="EMBL" id="KB293867">
    <property type="protein sequence ID" value="ELU15295.1"/>
    <property type="molecule type" value="Genomic_DNA"/>
</dbReference>
<gene>
    <name evidence="4" type="ORF">CAPTEDRAFT_152683</name>
</gene>
<dbReference type="GO" id="GO:0005737">
    <property type="term" value="C:cytoplasm"/>
    <property type="evidence" value="ECO:0007669"/>
    <property type="project" value="TreeGrafter"/>
</dbReference>
<evidence type="ECO:0000313" key="6">
    <source>
        <dbReference type="Proteomes" id="UP000014760"/>
    </source>
</evidence>
<reference evidence="6" key="1">
    <citation type="submission" date="2012-12" db="EMBL/GenBank/DDBJ databases">
        <authorList>
            <person name="Hellsten U."/>
            <person name="Grimwood J."/>
            <person name="Chapman J.A."/>
            <person name="Shapiro H."/>
            <person name="Aerts A."/>
            <person name="Otillar R.P."/>
            <person name="Terry A.Y."/>
            <person name="Boore J.L."/>
            <person name="Simakov O."/>
            <person name="Marletaz F."/>
            <person name="Cho S.-J."/>
            <person name="Edsinger-Gonzales E."/>
            <person name="Havlak P."/>
            <person name="Kuo D.-H."/>
            <person name="Larsson T."/>
            <person name="Lv J."/>
            <person name="Arendt D."/>
            <person name="Savage R."/>
            <person name="Osoegawa K."/>
            <person name="de Jong P."/>
            <person name="Lindberg D.R."/>
            <person name="Seaver E.C."/>
            <person name="Weisblat D.A."/>
            <person name="Putnam N.H."/>
            <person name="Grigoriev I.V."/>
            <person name="Rokhsar D.S."/>
        </authorList>
    </citation>
    <scope>NUCLEOTIDE SEQUENCE</scope>
    <source>
        <strain evidence="6">I ESC-2004</strain>
    </source>
</reference>
<dbReference type="PANTHER" id="PTHR20903">
    <property type="entry name" value="PREFOLDIN SUBUNIT 1-RELATED"/>
    <property type="match status" value="1"/>
</dbReference>
<keyword evidence="3" id="KW-0143">Chaperone</keyword>
<name>R7VHX0_CAPTE</name>
<comment type="subunit">
    <text evidence="2">Heterohexamer of two PFD-alpha type and four PFD-beta type subunits.</text>
</comment>
<evidence type="ECO:0008006" key="7">
    <source>
        <dbReference type="Google" id="ProtNLM"/>
    </source>
</evidence>
<sequence length="121" mass="14097">MNVDLELRKAFQELQSKMVNTQQQLKVSDVQVNQLKSQIQYTKLVQKEVDSLPADVPLYESVGRMFLQQTNDTVKENLVKKIETKQEKIKTIEGNKGYLERSLKESEDNLRELILSKQNRS</sequence>
<dbReference type="GO" id="GO:0016272">
    <property type="term" value="C:prefoldin complex"/>
    <property type="evidence" value="ECO:0007669"/>
    <property type="project" value="InterPro"/>
</dbReference>
<evidence type="ECO:0000256" key="3">
    <source>
        <dbReference type="ARBA" id="ARBA00023186"/>
    </source>
</evidence>
<reference evidence="4 6" key="2">
    <citation type="journal article" date="2013" name="Nature">
        <title>Insights into bilaterian evolution from three spiralian genomes.</title>
        <authorList>
            <person name="Simakov O."/>
            <person name="Marletaz F."/>
            <person name="Cho S.J."/>
            <person name="Edsinger-Gonzales E."/>
            <person name="Havlak P."/>
            <person name="Hellsten U."/>
            <person name="Kuo D.H."/>
            <person name="Larsson T."/>
            <person name="Lv J."/>
            <person name="Arendt D."/>
            <person name="Savage R."/>
            <person name="Osoegawa K."/>
            <person name="de Jong P."/>
            <person name="Grimwood J."/>
            <person name="Chapman J.A."/>
            <person name="Shapiro H."/>
            <person name="Aerts A."/>
            <person name="Otillar R.P."/>
            <person name="Terry A.Y."/>
            <person name="Boore J.L."/>
            <person name="Grigoriev I.V."/>
            <person name="Lindberg D.R."/>
            <person name="Seaver E.C."/>
            <person name="Weisblat D.A."/>
            <person name="Putnam N.H."/>
            <person name="Rokhsar D.S."/>
        </authorList>
    </citation>
    <scope>NUCLEOTIDE SEQUENCE</scope>
    <source>
        <strain evidence="4 6">I ESC-2004</strain>
    </source>
</reference>
<keyword evidence="6" id="KW-1185">Reference proteome</keyword>
<evidence type="ECO:0000256" key="1">
    <source>
        <dbReference type="ARBA" id="ARBA00008045"/>
    </source>
</evidence>
<dbReference type="OMA" id="REMIQQK"/>
<reference evidence="5" key="3">
    <citation type="submission" date="2015-06" db="UniProtKB">
        <authorList>
            <consortium name="EnsemblMetazoa"/>
        </authorList>
    </citation>
    <scope>IDENTIFICATION</scope>
</reference>
<dbReference type="Gene3D" id="1.10.287.370">
    <property type="match status" value="1"/>
</dbReference>
<dbReference type="FunCoup" id="R7VHX0">
    <property type="interactions" value="1961"/>
</dbReference>
<dbReference type="Proteomes" id="UP000014760">
    <property type="component" value="Unassembled WGS sequence"/>
</dbReference>
<proteinExistence type="inferred from homology"/>
<dbReference type="SUPFAM" id="SSF46579">
    <property type="entry name" value="Prefoldin"/>
    <property type="match status" value="1"/>
</dbReference>
<dbReference type="InterPro" id="IPR009053">
    <property type="entry name" value="Prefoldin"/>
</dbReference>
<evidence type="ECO:0000313" key="5">
    <source>
        <dbReference type="EnsemblMetazoa" id="CapteP152683"/>
    </source>
</evidence>
<dbReference type="OrthoDB" id="5242628at2759"/>
<dbReference type="PANTHER" id="PTHR20903:SF0">
    <property type="entry name" value="PREFOLDIN SUBUNIT 1"/>
    <property type="match status" value="1"/>
</dbReference>
<dbReference type="GO" id="GO:0051082">
    <property type="term" value="F:unfolded protein binding"/>
    <property type="evidence" value="ECO:0007669"/>
    <property type="project" value="InterPro"/>
</dbReference>
<dbReference type="HOGENOM" id="CLU_122140_2_0_1"/>
<evidence type="ECO:0000313" key="4">
    <source>
        <dbReference type="EMBL" id="ELU15295.1"/>
    </source>
</evidence>
<dbReference type="STRING" id="283909.R7VHX0"/>
<comment type="similarity">
    <text evidence="1">Belongs to the prefoldin subunit beta family.</text>
</comment>
<dbReference type="EMBL" id="AMQN01004576">
    <property type="status" value="NOT_ANNOTATED_CDS"/>
    <property type="molecule type" value="Genomic_DNA"/>
</dbReference>
<dbReference type="InterPro" id="IPR002777">
    <property type="entry name" value="PFD_beta-like"/>
</dbReference>
<dbReference type="GO" id="GO:0044183">
    <property type="term" value="F:protein folding chaperone"/>
    <property type="evidence" value="ECO:0007669"/>
    <property type="project" value="TreeGrafter"/>
</dbReference>
<accession>R7VHX0</accession>
<dbReference type="EnsemblMetazoa" id="CapteT152683">
    <property type="protein sequence ID" value="CapteP152683"/>
    <property type="gene ID" value="CapteG152683"/>
</dbReference>
<dbReference type="AlphaFoldDB" id="R7VHX0"/>